<evidence type="ECO:0000256" key="4">
    <source>
        <dbReference type="ARBA" id="ARBA00022801"/>
    </source>
</evidence>
<evidence type="ECO:0000256" key="8">
    <source>
        <dbReference type="SAM" id="Phobius"/>
    </source>
</evidence>
<keyword evidence="2" id="KW-0645">Protease</keyword>
<keyword evidence="5" id="KW-0862">Zinc</keyword>
<dbReference type="InterPro" id="IPR011249">
    <property type="entry name" value="Metalloenz_LuxS/M16"/>
</dbReference>
<feature type="domain" description="Peptidase M16 C-terminal" evidence="10">
    <location>
        <begin position="267"/>
        <end position="311"/>
    </location>
</feature>
<evidence type="ECO:0000256" key="1">
    <source>
        <dbReference type="ARBA" id="ARBA00007261"/>
    </source>
</evidence>
<dbReference type="SMR" id="Q5CT63"/>
<evidence type="ECO:0000259" key="12">
    <source>
        <dbReference type="Pfam" id="PF22456"/>
    </source>
</evidence>
<reference evidence="13 14" key="1">
    <citation type="journal article" date="2004" name="Science">
        <title>Complete genome sequence of the apicomplexan, Cryptosporidium parvum.</title>
        <authorList>
            <person name="Abrahamsen M.S."/>
            <person name="Templeton T.J."/>
            <person name="Enomoto S."/>
            <person name="Abrahante J.E."/>
            <person name="Zhu G."/>
            <person name="Lancto C.A."/>
            <person name="Deng M."/>
            <person name="Liu C."/>
            <person name="Widmer G."/>
            <person name="Tzipori S."/>
            <person name="Buck G.A."/>
            <person name="Xu P."/>
            <person name="Bankier A.T."/>
            <person name="Dear P.H."/>
            <person name="Konfortov B.A."/>
            <person name="Spriggs H.F."/>
            <person name="Iyer L."/>
            <person name="Anantharaman V."/>
            <person name="Aravind L."/>
            <person name="Kapur V."/>
        </authorList>
    </citation>
    <scope>NUCLEOTIDE SEQUENCE [LARGE SCALE GENOMIC DNA]</scope>
    <source>
        <strain evidence="14">Iowa II</strain>
    </source>
</reference>
<dbReference type="STRING" id="353152.Q5CT63"/>
<feature type="domain" description="Coenzyme PQQ synthesis protein F-like C-terminal lobe" evidence="12">
    <location>
        <begin position="949"/>
        <end position="1026"/>
    </location>
</feature>
<evidence type="ECO:0000256" key="7">
    <source>
        <dbReference type="SAM" id="MobiDB-lite"/>
    </source>
</evidence>
<feature type="region of interest" description="Disordered" evidence="7">
    <location>
        <begin position="355"/>
        <end position="387"/>
    </location>
</feature>
<dbReference type="InterPro" id="IPR032632">
    <property type="entry name" value="Peptidase_M16_M"/>
</dbReference>
<evidence type="ECO:0000313" key="14">
    <source>
        <dbReference type="Proteomes" id="UP000006726"/>
    </source>
</evidence>
<dbReference type="GO" id="GO:0008237">
    <property type="term" value="F:metallopeptidase activity"/>
    <property type="evidence" value="ECO:0007669"/>
    <property type="project" value="UniProtKB-KW"/>
</dbReference>
<dbReference type="PANTHER" id="PTHR43690">
    <property type="entry name" value="NARDILYSIN"/>
    <property type="match status" value="1"/>
</dbReference>
<dbReference type="EMBL" id="AAEE01000005">
    <property type="protein sequence ID" value="EAK88892.1"/>
    <property type="molecule type" value="Genomic_DNA"/>
</dbReference>
<dbReference type="AlphaFoldDB" id="Q5CT63"/>
<keyword evidence="14" id="KW-1185">Reference proteome</keyword>
<dbReference type="Pfam" id="PF16187">
    <property type="entry name" value="Peptidase_M16_M"/>
    <property type="match status" value="1"/>
</dbReference>
<dbReference type="InterPro" id="IPR050626">
    <property type="entry name" value="Peptidase_M16"/>
</dbReference>
<dbReference type="Gene3D" id="3.30.830.10">
    <property type="entry name" value="Metalloenzyme, LuxS/M16 peptidase-like"/>
    <property type="match status" value="4"/>
</dbReference>
<sequence length="1257" mass="141065">GKLKSIERNLEMHIKKVNPWFAVILCISLLNGISIWDRIQLNLDRGDDTGASISYLQLEIQNQNGAKNIFNPLRIKNNQLNSLDQQFSSQVKPKAYTTSKGLKTLLVSDNTMLESAFSFGIGCGYYQDPDNLAGLAHLMEHVVFLGSQENPNPVGWDEFLLKKGGAANAYTSADTTIFYVLSPPRELESVMSYFTKMLVNPVIDERSSVSEIDAVNQEHEKNIPNKVRAMIELAMYLAPEECPARKFGTGNKETLYINSKKNNINLKDALKEYHTNCYTSDNASIVIMGPQSNEELVKIADKIDGLFTNSGKATKGISKITNTVTSRSDSRTFKNQHSLAPGILSIFESSGNRKSNIGISSTGRITSRQTESKNKETNQDSIKSKSPNTEIEVVRMPRGSSSPPFVIIYWDSVSDSLSILRENAEWQMLKLIQYFFEDQSQNSIATELQKRKLATALEYFDNTSTQYSVYGLLFTATDDSDQTTSEIAKLTSAYMESLIEQINSKDDKWIQSFYKNYTNMANIKYEYDEERDTAGIASQAAESLLIFPDEPEMALSAFVKPVSMNKDSELSNGQITALKEFVKHLEPSKMKIIKLSDSLNSSSEHNFRFEPYKTEYSISKISLENSENTSKTIEALKSTNKIGELLTCVPGDLSIISFSEDKCPGYKSFEKEIQERKIGNELQPCPILEEEGLRIFWKGPIHTVPTINLTLVQRLPNKDVSNNVRVSLIANLHAQLQNSKMDYILSSFKLCGLEADISYSRGRFVINVQSYSSNFEDIIEKLSNYLVSESRLPTKTEFETALTNLKSEILNLSDLMAYDVATDVAQSVYLSNYYSRLQLRESLQKTEITFDEYIEKIKDIFSVGYFDALIVGNIGYEKSIKLVSRMVGSLVTKKIPYSNAIHDGILNVSGDIHIKANNPISSDKNNAVVAHFLTPPVDLIDVSIYSSIGEILNSPFYDTLRTEWQDGYVAFATTKYETPIISLIGAVQSAEKLSETLVCHMFSALKKVSKDVEEDLKEISKSEFEDKIRWFGLSKYSSQKLDSFTKYIEHFGKLVVSHELCFEKNKLIENATQAFISEPNIYIEKLNKLIKPSSSRRLVIVELIGNKSPDNKEDDLKLVSIANRDIPPTNEECKEILNSEIGKATMMDAISFKLGSSGSSNGKLRASRNNTSKEENSYVVYDSDIQCNISEENASFASGKDSKEVKTMLNVFGKRMSSMKFSSESKINGNKENSIGNKQNSNSITKNKRSSCDHSKL</sequence>
<dbReference type="InterPro" id="IPR054734">
    <property type="entry name" value="PqqF-like_C_4"/>
</dbReference>
<evidence type="ECO:0000259" key="9">
    <source>
        <dbReference type="Pfam" id="PF00675"/>
    </source>
</evidence>
<dbReference type="OrthoDB" id="952271at2759"/>
<dbReference type="PANTHER" id="PTHR43690:SF18">
    <property type="entry name" value="INSULIN-DEGRADING ENZYME-RELATED"/>
    <property type="match status" value="1"/>
</dbReference>
<proteinExistence type="inferred from homology"/>
<feature type="domain" description="Peptidase M16 middle/third" evidence="11">
    <location>
        <begin position="574"/>
        <end position="839"/>
    </location>
</feature>
<dbReference type="InterPro" id="IPR007863">
    <property type="entry name" value="Peptidase_M16_C"/>
</dbReference>
<evidence type="ECO:0000313" key="13">
    <source>
        <dbReference type="EMBL" id="EAK88892.1"/>
    </source>
</evidence>
<dbReference type="InParanoid" id="Q5CT63"/>
<dbReference type="Pfam" id="PF05193">
    <property type="entry name" value="Peptidase_M16_C"/>
    <property type="match status" value="1"/>
</dbReference>
<evidence type="ECO:0000256" key="5">
    <source>
        <dbReference type="ARBA" id="ARBA00022833"/>
    </source>
</evidence>
<organism evidence="13 14">
    <name type="scientific">Cryptosporidium parvum (strain Iowa II)</name>
    <dbReference type="NCBI Taxonomy" id="353152"/>
    <lineage>
        <taxon>Eukaryota</taxon>
        <taxon>Sar</taxon>
        <taxon>Alveolata</taxon>
        <taxon>Apicomplexa</taxon>
        <taxon>Conoidasida</taxon>
        <taxon>Coccidia</taxon>
        <taxon>Eucoccidiorida</taxon>
        <taxon>Eimeriorina</taxon>
        <taxon>Cryptosporidiidae</taxon>
        <taxon>Cryptosporidium</taxon>
    </lineage>
</organism>
<feature type="region of interest" description="Disordered" evidence="7">
    <location>
        <begin position="1220"/>
        <end position="1257"/>
    </location>
</feature>
<keyword evidence="8" id="KW-0812">Transmembrane</keyword>
<evidence type="ECO:0000256" key="6">
    <source>
        <dbReference type="ARBA" id="ARBA00023049"/>
    </source>
</evidence>
<evidence type="ECO:0000259" key="10">
    <source>
        <dbReference type="Pfam" id="PF05193"/>
    </source>
</evidence>
<feature type="compositionally biased region" description="Polar residues" evidence="7">
    <location>
        <begin position="355"/>
        <end position="369"/>
    </location>
</feature>
<dbReference type="OMA" id="QDGYVAF"/>
<dbReference type="InterPro" id="IPR011765">
    <property type="entry name" value="Pept_M16_N"/>
</dbReference>
<keyword evidence="6" id="KW-0482">Metalloprotease</keyword>
<comment type="caution">
    <text evidence="13">The sequence shown here is derived from an EMBL/GenBank/DDBJ whole genome shotgun (WGS) entry which is preliminary data.</text>
</comment>
<dbReference type="Pfam" id="PF00675">
    <property type="entry name" value="Peptidase_M16"/>
    <property type="match status" value="1"/>
</dbReference>
<comment type="similarity">
    <text evidence="1">Belongs to the peptidase M16 family.</text>
</comment>
<dbReference type="RefSeq" id="XP_626606.1">
    <property type="nucleotide sequence ID" value="XM_626606.1"/>
</dbReference>
<evidence type="ECO:0000259" key="11">
    <source>
        <dbReference type="Pfam" id="PF16187"/>
    </source>
</evidence>
<dbReference type="GO" id="GO:0006508">
    <property type="term" value="P:proteolysis"/>
    <property type="evidence" value="ECO:0007669"/>
    <property type="project" value="UniProtKB-KW"/>
</dbReference>
<evidence type="ECO:0000256" key="2">
    <source>
        <dbReference type="ARBA" id="ARBA00022670"/>
    </source>
</evidence>
<feature type="domain" description="Peptidase M16 N-terminal" evidence="9">
    <location>
        <begin position="105"/>
        <end position="227"/>
    </location>
</feature>
<keyword evidence="3" id="KW-0479">Metal-binding</keyword>
<feature type="transmembrane region" description="Helical" evidence="8">
    <location>
        <begin position="20"/>
        <end position="36"/>
    </location>
</feature>
<dbReference type="SUPFAM" id="SSF63411">
    <property type="entry name" value="LuxS/MPP-like metallohydrolase"/>
    <property type="match status" value="4"/>
</dbReference>
<dbReference type="GeneID" id="3373689"/>
<keyword evidence="8" id="KW-1133">Transmembrane helix</keyword>
<feature type="compositionally biased region" description="Polar residues" evidence="7">
    <location>
        <begin position="1220"/>
        <end position="1245"/>
    </location>
</feature>
<evidence type="ECO:0000256" key="3">
    <source>
        <dbReference type="ARBA" id="ARBA00022723"/>
    </source>
</evidence>
<gene>
    <name evidence="13" type="ORF">cgd2_4270</name>
</gene>
<name>Q5CT63_CRYPI</name>
<dbReference type="FunCoup" id="Q5CT63">
    <property type="interactions" value="9"/>
</dbReference>
<keyword evidence="8" id="KW-0472">Membrane</keyword>
<dbReference type="Proteomes" id="UP000006726">
    <property type="component" value="Chromosome 2"/>
</dbReference>
<dbReference type="KEGG" id="cpv:cgd2_4270"/>
<keyword evidence="4" id="KW-0378">Hydrolase</keyword>
<accession>Q5CT63</accession>
<protein>
    <submittedName>
        <fullName evidence="13">Secreted insulinase-like peptidase</fullName>
    </submittedName>
</protein>
<dbReference type="Pfam" id="PF22456">
    <property type="entry name" value="PqqF-like_C_4"/>
    <property type="match status" value="1"/>
</dbReference>
<feature type="non-terminal residue" evidence="13">
    <location>
        <position position="1"/>
    </location>
</feature>
<dbReference type="GO" id="GO:0046872">
    <property type="term" value="F:metal ion binding"/>
    <property type="evidence" value="ECO:0007669"/>
    <property type="project" value="UniProtKB-KW"/>
</dbReference>